<sequence length="88" mass="9735">MAVLPRHQGRGFGRALMTVLLDLAQDSGYGRLRLHPRAERASMIVLYREQLGMPFGAVFRAITGGEDAGMPMTLKNLLEISLPAVRRD</sequence>
<evidence type="ECO:0000313" key="2">
    <source>
        <dbReference type="EMBL" id="MDP4299612.1"/>
    </source>
</evidence>
<feature type="domain" description="N-acetyltransferase" evidence="1">
    <location>
        <begin position="1"/>
        <end position="75"/>
    </location>
</feature>
<accession>A0ABT9FZY8</accession>
<dbReference type="Pfam" id="PF00583">
    <property type="entry name" value="Acetyltransf_1"/>
    <property type="match status" value="1"/>
</dbReference>
<dbReference type="CDD" id="cd04301">
    <property type="entry name" value="NAT_SF"/>
    <property type="match status" value="1"/>
</dbReference>
<evidence type="ECO:0000259" key="1">
    <source>
        <dbReference type="PROSITE" id="PS51186"/>
    </source>
</evidence>
<dbReference type="SUPFAM" id="SSF55729">
    <property type="entry name" value="Acyl-CoA N-acyltransferases (Nat)"/>
    <property type="match status" value="1"/>
</dbReference>
<keyword evidence="3" id="KW-1185">Reference proteome</keyword>
<dbReference type="InterPro" id="IPR016181">
    <property type="entry name" value="Acyl_CoA_acyltransferase"/>
</dbReference>
<dbReference type="RefSeq" id="WP_305748146.1">
    <property type="nucleotide sequence ID" value="NZ_JAUZEE010000001.1"/>
</dbReference>
<proteinExistence type="predicted"/>
<name>A0ABT9FZY8_LEPDI</name>
<organism evidence="2 3">
    <name type="scientific">Leptothrix discophora</name>
    <dbReference type="NCBI Taxonomy" id="89"/>
    <lineage>
        <taxon>Bacteria</taxon>
        <taxon>Pseudomonadati</taxon>
        <taxon>Pseudomonadota</taxon>
        <taxon>Betaproteobacteria</taxon>
        <taxon>Burkholderiales</taxon>
        <taxon>Sphaerotilaceae</taxon>
        <taxon>Leptothrix</taxon>
    </lineage>
</organism>
<gene>
    <name evidence="2" type="ORF">Q8X39_03120</name>
</gene>
<dbReference type="PROSITE" id="PS51186">
    <property type="entry name" value="GNAT"/>
    <property type="match status" value="1"/>
</dbReference>
<dbReference type="Proteomes" id="UP001235760">
    <property type="component" value="Unassembled WGS sequence"/>
</dbReference>
<evidence type="ECO:0000313" key="3">
    <source>
        <dbReference type="Proteomes" id="UP001235760"/>
    </source>
</evidence>
<dbReference type="EMBL" id="JAUZEE010000001">
    <property type="protein sequence ID" value="MDP4299612.1"/>
    <property type="molecule type" value="Genomic_DNA"/>
</dbReference>
<dbReference type="InterPro" id="IPR000182">
    <property type="entry name" value="GNAT_dom"/>
</dbReference>
<comment type="caution">
    <text evidence="2">The sequence shown here is derived from an EMBL/GenBank/DDBJ whole genome shotgun (WGS) entry which is preliminary data.</text>
</comment>
<reference evidence="2 3" key="1">
    <citation type="submission" date="2023-08" db="EMBL/GenBank/DDBJ databases">
        <authorList>
            <person name="Roldan D.M."/>
            <person name="Menes R.J."/>
        </authorList>
    </citation>
    <scope>NUCLEOTIDE SEQUENCE [LARGE SCALE GENOMIC DNA]</scope>
    <source>
        <strain evidence="2 3">CCM 2812</strain>
    </source>
</reference>
<protein>
    <submittedName>
        <fullName evidence="2">GNAT family N-acetyltransferase</fullName>
    </submittedName>
</protein>
<dbReference type="Gene3D" id="3.40.630.30">
    <property type="match status" value="1"/>
</dbReference>